<dbReference type="SUPFAM" id="SSF51658">
    <property type="entry name" value="Xylose isomerase-like"/>
    <property type="match status" value="1"/>
</dbReference>
<dbReference type="EMBL" id="CP094929">
    <property type="protein sequence ID" value="UOM50621.1"/>
    <property type="molecule type" value="Genomic_DNA"/>
</dbReference>
<gene>
    <name evidence="2" type="ORF">MUG09_13740</name>
</gene>
<keyword evidence="3" id="KW-1185">Reference proteome</keyword>
<reference evidence="3" key="1">
    <citation type="journal article" date="2024" name="J Bioinform Genom">
        <title>Complete genome sequence of the type strain bacterium Sphaerochaeta associata GLS2t (VKM B-2742)t.</title>
        <authorList>
            <person name="Troshina O.Y."/>
            <person name="Tepeeva A.N."/>
            <person name="Arzamasceva V.O."/>
            <person name="Whitman W.B."/>
            <person name="Varghese N."/>
            <person name="Shapiro N."/>
            <person name="Woyke T."/>
            <person name="Kripides N.C."/>
            <person name="Vasilenko O.V."/>
        </authorList>
    </citation>
    <scope>NUCLEOTIDE SEQUENCE [LARGE SCALE GENOMIC DNA]</scope>
    <source>
        <strain evidence="3">GLS2T</strain>
    </source>
</reference>
<evidence type="ECO:0000313" key="3">
    <source>
        <dbReference type="Proteomes" id="UP000829708"/>
    </source>
</evidence>
<proteinExistence type="predicted"/>
<dbReference type="InterPro" id="IPR050312">
    <property type="entry name" value="IolE/XylAMocC-like"/>
</dbReference>
<sequence>MIVPGLVSVTCKRSSAEEIITYAKALGLLAIEWSENWHIKADDLQRAGEIGRLTRASGLVVAGYGSYFRLGTGLDPTPSIKAAAQMQAPVIRIWGGDKPSNQVSDGAYRLLVAETKAVADLAGEYQLQVALEWHKNTITDTNETAATFLADVGRSNLKTLWQPHQNLTVQQRLEGLCNLKKAVQYLHVYHWDEQGRRPLEEGTDEWMQYLAAFQSSESKFALLEFVKGDSLEQLKNDAHTLIAWIEKNNQIGERNGQPIQ</sequence>
<dbReference type="RefSeq" id="WP_244772008.1">
    <property type="nucleotide sequence ID" value="NZ_CP094929.1"/>
</dbReference>
<evidence type="ECO:0000259" key="1">
    <source>
        <dbReference type="Pfam" id="PF01261"/>
    </source>
</evidence>
<protein>
    <submittedName>
        <fullName evidence="2">TIM barrel protein</fullName>
    </submittedName>
</protein>
<dbReference type="Proteomes" id="UP000829708">
    <property type="component" value="Chromosome"/>
</dbReference>
<dbReference type="InterPro" id="IPR036237">
    <property type="entry name" value="Xyl_isomerase-like_sf"/>
</dbReference>
<dbReference type="PANTHER" id="PTHR12110:SF41">
    <property type="entry name" value="INOSOSE DEHYDRATASE"/>
    <property type="match status" value="1"/>
</dbReference>
<dbReference type="Gene3D" id="3.20.20.150">
    <property type="entry name" value="Divalent-metal-dependent TIM barrel enzymes"/>
    <property type="match status" value="1"/>
</dbReference>
<evidence type="ECO:0000313" key="2">
    <source>
        <dbReference type="EMBL" id="UOM50621.1"/>
    </source>
</evidence>
<feature type="domain" description="Xylose isomerase-like TIM barrel" evidence="1">
    <location>
        <begin position="21"/>
        <end position="202"/>
    </location>
</feature>
<dbReference type="PANTHER" id="PTHR12110">
    <property type="entry name" value="HYDROXYPYRUVATE ISOMERASE"/>
    <property type="match status" value="1"/>
</dbReference>
<dbReference type="InterPro" id="IPR013022">
    <property type="entry name" value="Xyl_isomerase-like_TIM-brl"/>
</dbReference>
<dbReference type="Pfam" id="PF01261">
    <property type="entry name" value="AP_endonuc_2"/>
    <property type="match status" value="1"/>
</dbReference>
<name>A0ABY4D901_9SPIR</name>
<accession>A0ABY4D901</accession>
<organism evidence="2 3">
    <name type="scientific">Sphaerochaeta associata</name>
    <dbReference type="NCBI Taxonomy" id="1129264"/>
    <lineage>
        <taxon>Bacteria</taxon>
        <taxon>Pseudomonadati</taxon>
        <taxon>Spirochaetota</taxon>
        <taxon>Spirochaetia</taxon>
        <taxon>Spirochaetales</taxon>
        <taxon>Sphaerochaetaceae</taxon>
        <taxon>Sphaerochaeta</taxon>
    </lineage>
</organism>